<dbReference type="AlphaFoldDB" id="A0A6L5Z330"/>
<keyword evidence="1" id="KW-1133">Transmembrane helix</keyword>
<keyword evidence="1" id="KW-0812">Transmembrane</keyword>
<evidence type="ECO:0000256" key="1">
    <source>
        <dbReference type="SAM" id="Phobius"/>
    </source>
</evidence>
<sequence length="130" mass="14414">MDRICNRLFREDETLAPRTILGAALLAYLIVLLRGWLGWIYYPLVPVMVLALALLTYALLRALLPRLDRTGQGGDPVIVWGTPALFAVAGLHGFGIWFLPAFAGGAALIAWRAPELLELLPRPGRQRRPM</sequence>
<name>A0A6L5Z330_9RHOB</name>
<dbReference type="RefSeq" id="WP_154446890.1">
    <property type="nucleotide sequence ID" value="NZ_WIND01000009.1"/>
</dbReference>
<gene>
    <name evidence="2" type="ORF">GE300_12330</name>
</gene>
<dbReference type="EMBL" id="WIND01000009">
    <property type="protein sequence ID" value="MSU90394.1"/>
    <property type="molecule type" value="Genomic_DNA"/>
</dbReference>
<accession>A0A6L5Z330</accession>
<reference evidence="2 3" key="1">
    <citation type="submission" date="2019-10" db="EMBL/GenBank/DDBJ databases">
        <title>Cognatihalovulum marinum gen. nov. sp. nov., a new member of the family Rhodobacteraceae isolated from deep seawater of the Northwest Indian Ocean.</title>
        <authorList>
            <person name="Ruan C."/>
            <person name="Wang J."/>
            <person name="Zheng X."/>
            <person name="Song L."/>
            <person name="Zhu Y."/>
            <person name="Huang Y."/>
            <person name="Lu Z."/>
            <person name="Du W."/>
            <person name="Huang L."/>
            <person name="Dai X."/>
        </authorList>
    </citation>
    <scope>NUCLEOTIDE SEQUENCE [LARGE SCALE GENOMIC DNA]</scope>
    <source>
        <strain evidence="2 3">2CG4</strain>
    </source>
</reference>
<comment type="caution">
    <text evidence="2">The sequence shown here is derived from an EMBL/GenBank/DDBJ whole genome shotgun (WGS) entry which is preliminary data.</text>
</comment>
<dbReference type="Proteomes" id="UP000474957">
    <property type="component" value="Unassembled WGS sequence"/>
</dbReference>
<keyword evidence="1" id="KW-0472">Membrane</keyword>
<protein>
    <submittedName>
        <fullName evidence="2">Uncharacterized protein</fullName>
    </submittedName>
</protein>
<organism evidence="2 3">
    <name type="scientific">Halovulum marinum</name>
    <dbReference type="NCBI Taxonomy" id="2662447"/>
    <lineage>
        <taxon>Bacteria</taxon>
        <taxon>Pseudomonadati</taxon>
        <taxon>Pseudomonadota</taxon>
        <taxon>Alphaproteobacteria</taxon>
        <taxon>Rhodobacterales</taxon>
        <taxon>Paracoccaceae</taxon>
        <taxon>Halovulum</taxon>
    </lineage>
</organism>
<feature type="transmembrane region" description="Helical" evidence="1">
    <location>
        <begin position="85"/>
        <end position="111"/>
    </location>
</feature>
<evidence type="ECO:0000313" key="3">
    <source>
        <dbReference type="Proteomes" id="UP000474957"/>
    </source>
</evidence>
<evidence type="ECO:0000313" key="2">
    <source>
        <dbReference type="EMBL" id="MSU90394.1"/>
    </source>
</evidence>
<feature type="transmembrane region" description="Helical" evidence="1">
    <location>
        <begin position="47"/>
        <end position="64"/>
    </location>
</feature>
<proteinExistence type="predicted"/>
<feature type="transmembrane region" description="Helical" evidence="1">
    <location>
        <begin position="20"/>
        <end position="41"/>
    </location>
</feature>
<keyword evidence="3" id="KW-1185">Reference proteome</keyword>